<evidence type="ECO:0000313" key="1">
    <source>
        <dbReference type="EMBL" id="PKV80371.1"/>
    </source>
</evidence>
<name>A0A2N3VFJ5_9NOCA</name>
<keyword evidence="2" id="KW-1185">Reference proteome</keyword>
<comment type="caution">
    <text evidence="1">The sequence shown here is derived from an EMBL/GenBank/DDBJ whole genome shotgun (WGS) entry which is preliminary data.</text>
</comment>
<dbReference type="OrthoDB" id="3773711at2"/>
<dbReference type="RefSeq" id="WP_101466323.1">
    <property type="nucleotide sequence ID" value="NZ_PJMW01000002.1"/>
</dbReference>
<evidence type="ECO:0000313" key="2">
    <source>
        <dbReference type="Proteomes" id="UP000233766"/>
    </source>
</evidence>
<gene>
    <name evidence="1" type="ORF">ATK86_4795</name>
</gene>
<proteinExistence type="predicted"/>
<sequence>MTWTDLHHRTEIVHTVLARAAIDPNDPALFAGLPELDTLFGGIDGLLRALANRWDNHLRVKLELAEIDGRTPMEAYLELAAEQPALRGLLDARPAIGQTTRDRALAR</sequence>
<dbReference type="AlphaFoldDB" id="A0A2N3VFJ5"/>
<reference evidence="1 2" key="1">
    <citation type="submission" date="2017-12" db="EMBL/GenBank/DDBJ databases">
        <title>Sequencing the genomes of 1000 Actinobacteria strains.</title>
        <authorList>
            <person name="Klenk H.-P."/>
        </authorList>
    </citation>
    <scope>NUCLEOTIDE SEQUENCE [LARGE SCALE GENOMIC DNA]</scope>
    <source>
        <strain evidence="1 2">DSM 44489</strain>
    </source>
</reference>
<protein>
    <submittedName>
        <fullName evidence="1">Uncharacterized protein</fullName>
    </submittedName>
</protein>
<accession>A0A2N3VFJ5</accession>
<organism evidence="1 2">
    <name type="scientific">Nocardia fluminea</name>
    <dbReference type="NCBI Taxonomy" id="134984"/>
    <lineage>
        <taxon>Bacteria</taxon>
        <taxon>Bacillati</taxon>
        <taxon>Actinomycetota</taxon>
        <taxon>Actinomycetes</taxon>
        <taxon>Mycobacteriales</taxon>
        <taxon>Nocardiaceae</taxon>
        <taxon>Nocardia</taxon>
    </lineage>
</organism>
<dbReference type="EMBL" id="PJMW01000002">
    <property type="protein sequence ID" value="PKV80371.1"/>
    <property type="molecule type" value="Genomic_DNA"/>
</dbReference>
<dbReference type="Proteomes" id="UP000233766">
    <property type="component" value="Unassembled WGS sequence"/>
</dbReference>